<name>A0ACB9QL27_9MYRT</name>
<dbReference type="Proteomes" id="UP001057402">
    <property type="component" value="Chromosome 6"/>
</dbReference>
<protein>
    <submittedName>
        <fullName evidence="1">Uncharacterized protein</fullName>
    </submittedName>
</protein>
<dbReference type="EMBL" id="CM042885">
    <property type="protein sequence ID" value="KAI4367216.1"/>
    <property type="molecule type" value="Genomic_DNA"/>
</dbReference>
<gene>
    <name evidence="1" type="ORF">MLD38_022979</name>
</gene>
<proteinExistence type="predicted"/>
<reference evidence="2" key="1">
    <citation type="journal article" date="2023" name="Front. Plant Sci.">
        <title>Chromosomal-level genome assembly of Melastoma candidum provides insights into trichome evolution.</title>
        <authorList>
            <person name="Zhong Y."/>
            <person name="Wu W."/>
            <person name="Sun C."/>
            <person name="Zou P."/>
            <person name="Liu Y."/>
            <person name="Dai S."/>
            <person name="Zhou R."/>
        </authorList>
    </citation>
    <scope>NUCLEOTIDE SEQUENCE [LARGE SCALE GENOMIC DNA]</scope>
</reference>
<evidence type="ECO:0000313" key="1">
    <source>
        <dbReference type="EMBL" id="KAI4367216.1"/>
    </source>
</evidence>
<sequence>MSEWFAKFFQGFMSFPLNIPGTTYHKCLKEHKRLTELLKDILRERMIFGGTPRGDFLDQAIQDIKGEEPLTEDAVIQLMFACLFASTESISNALILLVKMLSEDSITVERLRDEHASILRRRGGCWGSDFSWEEYKSMTFTPQVINETLRLANVAPGIVRRAVQDVQV</sequence>
<evidence type="ECO:0000313" key="2">
    <source>
        <dbReference type="Proteomes" id="UP001057402"/>
    </source>
</evidence>
<organism evidence="1 2">
    <name type="scientific">Melastoma candidum</name>
    <dbReference type="NCBI Taxonomy" id="119954"/>
    <lineage>
        <taxon>Eukaryota</taxon>
        <taxon>Viridiplantae</taxon>
        <taxon>Streptophyta</taxon>
        <taxon>Embryophyta</taxon>
        <taxon>Tracheophyta</taxon>
        <taxon>Spermatophyta</taxon>
        <taxon>Magnoliopsida</taxon>
        <taxon>eudicotyledons</taxon>
        <taxon>Gunneridae</taxon>
        <taxon>Pentapetalae</taxon>
        <taxon>rosids</taxon>
        <taxon>malvids</taxon>
        <taxon>Myrtales</taxon>
        <taxon>Melastomataceae</taxon>
        <taxon>Melastomatoideae</taxon>
        <taxon>Melastomateae</taxon>
        <taxon>Melastoma</taxon>
    </lineage>
</organism>
<comment type="caution">
    <text evidence="1">The sequence shown here is derived from an EMBL/GenBank/DDBJ whole genome shotgun (WGS) entry which is preliminary data.</text>
</comment>
<accession>A0ACB9QL27</accession>
<keyword evidence="2" id="KW-1185">Reference proteome</keyword>